<keyword evidence="1" id="KW-0732">Signal</keyword>
<accession>A0A0E9XUD3</accession>
<reference evidence="2" key="2">
    <citation type="journal article" date="2015" name="Fish Shellfish Immunol.">
        <title>Early steps in the European eel (Anguilla anguilla)-Vibrio vulnificus interaction in the gills: Role of the RtxA13 toxin.</title>
        <authorList>
            <person name="Callol A."/>
            <person name="Pajuelo D."/>
            <person name="Ebbesson L."/>
            <person name="Teles M."/>
            <person name="MacKenzie S."/>
            <person name="Amaro C."/>
        </authorList>
    </citation>
    <scope>NUCLEOTIDE SEQUENCE</scope>
</reference>
<reference evidence="2" key="1">
    <citation type="submission" date="2014-11" db="EMBL/GenBank/DDBJ databases">
        <authorList>
            <person name="Amaro Gonzalez C."/>
        </authorList>
    </citation>
    <scope>NUCLEOTIDE SEQUENCE</scope>
</reference>
<name>A0A0E9XUD3_ANGAN</name>
<organism evidence="2">
    <name type="scientific">Anguilla anguilla</name>
    <name type="common">European freshwater eel</name>
    <name type="synonym">Muraena anguilla</name>
    <dbReference type="NCBI Taxonomy" id="7936"/>
    <lineage>
        <taxon>Eukaryota</taxon>
        <taxon>Metazoa</taxon>
        <taxon>Chordata</taxon>
        <taxon>Craniata</taxon>
        <taxon>Vertebrata</taxon>
        <taxon>Euteleostomi</taxon>
        <taxon>Actinopterygii</taxon>
        <taxon>Neopterygii</taxon>
        <taxon>Teleostei</taxon>
        <taxon>Anguilliformes</taxon>
        <taxon>Anguillidae</taxon>
        <taxon>Anguilla</taxon>
    </lineage>
</organism>
<dbReference type="AlphaFoldDB" id="A0A0E9XUD3"/>
<protein>
    <submittedName>
        <fullName evidence="2">Uncharacterized protein</fullName>
    </submittedName>
</protein>
<dbReference type="EMBL" id="GBXM01002323">
    <property type="protein sequence ID" value="JAI06255.1"/>
    <property type="molecule type" value="Transcribed_RNA"/>
</dbReference>
<feature type="signal peptide" evidence="1">
    <location>
        <begin position="1"/>
        <end position="32"/>
    </location>
</feature>
<evidence type="ECO:0000256" key="1">
    <source>
        <dbReference type="SAM" id="SignalP"/>
    </source>
</evidence>
<proteinExistence type="predicted"/>
<evidence type="ECO:0000313" key="2">
    <source>
        <dbReference type="EMBL" id="JAI06255.1"/>
    </source>
</evidence>
<sequence>MLLVFACTKKLKALVNQALGLLWLRLLLQAESKGDCVGKRLVLLRWWHTLKGQESMP</sequence>
<feature type="chain" id="PRO_5002435501" evidence="1">
    <location>
        <begin position="33"/>
        <end position="57"/>
    </location>
</feature>